<dbReference type="EMBL" id="GGEC01042713">
    <property type="protein sequence ID" value="MBX23197.1"/>
    <property type="molecule type" value="Transcribed_RNA"/>
</dbReference>
<evidence type="ECO:0000313" key="1">
    <source>
        <dbReference type="EMBL" id="MBX23197.1"/>
    </source>
</evidence>
<dbReference type="AlphaFoldDB" id="A0A2P2LYZ6"/>
<protein>
    <submittedName>
        <fullName evidence="1">Uncharacterized protein</fullName>
    </submittedName>
</protein>
<name>A0A2P2LYZ6_RHIMU</name>
<reference evidence="1" key="1">
    <citation type="submission" date="2018-02" db="EMBL/GenBank/DDBJ databases">
        <title>Rhizophora mucronata_Transcriptome.</title>
        <authorList>
            <person name="Meera S.P."/>
            <person name="Sreeshan A."/>
            <person name="Augustine A."/>
        </authorList>
    </citation>
    <scope>NUCLEOTIDE SEQUENCE</scope>
    <source>
        <tissue evidence="1">Leaf</tissue>
    </source>
</reference>
<sequence length="16" mass="1818">MKALQSSLPTQRSLEE</sequence>
<proteinExistence type="predicted"/>
<organism evidence="1">
    <name type="scientific">Rhizophora mucronata</name>
    <name type="common">Asiatic mangrove</name>
    <dbReference type="NCBI Taxonomy" id="61149"/>
    <lineage>
        <taxon>Eukaryota</taxon>
        <taxon>Viridiplantae</taxon>
        <taxon>Streptophyta</taxon>
        <taxon>Embryophyta</taxon>
        <taxon>Tracheophyta</taxon>
        <taxon>Spermatophyta</taxon>
        <taxon>Magnoliopsida</taxon>
        <taxon>eudicotyledons</taxon>
        <taxon>Gunneridae</taxon>
        <taxon>Pentapetalae</taxon>
        <taxon>rosids</taxon>
        <taxon>fabids</taxon>
        <taxon>Malpighiales</taxon>
        <taxon>Rhizophoraceae</taxon>
        <taxon>Rhizophora</taxon>
    </lineage>
</organism>
<accession>A0A2P2LYZ6</accession>